<evidence type="ECO:0000256" key="9">
    <source>
        <dbReference type="ARBA" id="ARBA00023065"/>
    </source>
</evidence>
<protein>
    <submittedName>
        <fullName evidence="14">TMEM175 family protein</fullName>
    </submittedName>
</protein>
<organism evidence="14 15">
    <name type="scientific">Uliginosibacterium paludis</name>
    <dbReference type="NCBI Taxonomy" id="1615952"/>
    <lineage>
        <taxon>Bacteria</taxon>
        <taxon>Pseudomonadati</taxon>
        <taxon>Pseudomonadota</taxon>
        <taxon>Betaproteobacteria</taxon>
        <taxon>Rhodocyclales</taxon>
        <taxon>Zoogloeaceae</taxon>
        <taxon>Uliginosibacterium</taxon>
    </lineage>
</organism>
<sequence>MGKTRLEAFFDGVAAIIITIMVLEMKVPHGVAFSALQPLLPVLLSYLLSFIYVGIYWNNHHHMLHTCKEVNGVILWANLHLLFWLSLIPFTTGWMGENQFAAAPAAAYGFVLLMAALAYAILQRSIIASQGEDSVLKRAVGADWKGRASPLLYLTGIVLSFYSQWLAMAVYILVALMWLLPDRRIERMFERRKG</sequence>
<dbReference type="RefSeq" id="WP_345928475.1">
    <property type="nucleotide sequence ID" value="NZ_JBDIVF010000006.1"/>
</dbReference>
<reference evidence="14 15" key="1">
    <citation type="submission" date="2024-07" db="EMBL/GenBank/DDBJ databases">
        <title>Uliginosibacterium paludis KCTC:42655.</title>
        <authorList>
            <person name="Kim M.K."/>
        </authorList>
    </citation>
    <scope>NUCLEOTIDE SEQUENCE [LARGE SCALE GENOMIC DNA]</scope>
    <source>
        <strain evidence="14 15">KCTC 42655</strain>
    </source>
</reference>
<comment type="caution">
    <text evidence="14">The sequence shown here is derived from an EMBL/GenBank/DDBJ whole genome shotgun (WGS) entry which is preliminary data.</text>
</comment>
<dbReference type="Proteomes" id="UP001548590">
    <property type="component" value="Unassembled WGS sequence"/>
</dbReference>
<keyword evidence="11" id="KW-0407">Ion channel</keyword>
<evidence type="ECO:0000313" key="14">
    <source>
        <dbReference type="EMBL" id="MET1490271.1"/>
    </source>
</evidence>
<evidence type="ECO:0000313" key="15">
    <source>
        <dbReference type="Proteomes" id="UP001548590"/>
    </source>
</evidence>
<dbReference type="Pfam" id="PF06736">
    <property type="entry name" value="TMEM175"/>
    <property type="match status" value="1"/>
</dbReference>
<keyword evidence="3" id="KW-0813">Transport</keyword>
<evidence type="ECO:0000256" key="2">
    <source>
        <dbReference type="ARBA" id="ARBA00006920"/>
    </source>
</evidence>
<gene>
    <name evidence="14" type="ORF">ABVT11_10580</name>
</gene>
<keyword evidence="5 13" id="KW-0812">Transmembrane</keyword>
<name>A0ABV2CQS3_9RHOO</name>
<keyword evidence="4" id="KW-0633">Potassium transport</keyword>
<comment type="subcellular location">
    <subcellularLocation>
        <location evidence="1">Membrane</location>
        <topology evidence="1">Multi-pass membrane protein</topology>
    </subcellularLocation>
</comment>
<evidence type="ECO:0000256" key="13">
    <source>
        <dbReference type="SAM" id="Phobius"/>
    </source>
</evidence>
<keyword evidence="9" id="KW-0406">Ion transport</keyword>
<proteinExistence type="inferred from homology"/>
<keyword evidence="10 13" id="KW-0472">Membrane</keyword>
<evidence type="ECO:0000256" key="3">
    <source>
        <dbReference type="ARBA" id="ARBA00022448"/>
    </source>
</evidence>
<feature type="transmembrane region" description="Helical" evidence="13">
    <location>
        <begin position="9"/>
        <end position="27"/>
    </location>
</feature>
<keyword evidence="8 13" id="KW-1133">Transmembrane helix</keyword>
<keyword evidence="15" id="KW-1185">Reference proteome</keyword>
<accession>A0ABV2CQS3</accession>
<evidence type="ECO:0000256" key="5">
    <source>
        <dbReference type="ARBA" id="ARBA00022692"/>
    </source>
</evidence>
<feature type="transmembrane region" description="Helical" evidence="13">
    <location>
        <begin position="151"/>
        <end position="180"/>
    </location>
</feature>
<dbReference type="EMBL" id="JBEWLZ010000005">
    <property type="protein sequence ID" value="MET1490271.1"/>
    <property type="molecule type" value="Genomic_DNA"/>
</dbReference>
<feature type="transmembrane region" description="Helical" evidence="13">
    <location>
        <begin position="70"/>
        <end position="88"/>
    </location>
</feature>
<evidence type="ECO:0000256" key="1">
    <source>
        <dbReference type="ARBA" id="ARBA00004141"/>
    </source>
</evidence>
<feature type="transmembrane region" description="Helical" evidence="13">
    <location>
        <begin position="100"/>
        <end position="122"/>
    </location>
</feature>
<feature type="transmembrane region" description="Helical" evidence="13">
    <location>
        <begin position="39"/>
        <end position="58"/>
    </location>
</feature>
<evidence type="ECO:0000256" key="10">
    <source>
        <dbReference type="ARBA" id="ARBA00023136"/>
    </source>
</evidence>
<evidence type="ECO:0000256" key="11">
    <source>
        <dbReference type="ARBA" id="ARBA00023303"/>
    </source>
</evidence>
<keyword evidence="7" id="KW-0630">Potassium</keyword>
<evidence type="ECO:0000256" key="4">
    <source>
        <dbReference type="ARBA" id="ARBA00022538"/>
    </source>
</evidence>
<comment type="similarity">
    <text evidence="2">Belongs to the TMEM175 family.</text>
</comment>
<evidence type="ECO:0000256" key="8">
    <source>
        <dbReference type="ARBA" id="ARBA00022989"/>
    </source>
</evidence>
<dbReference type="InterPro" id="IPR010617">
    <property type="entry name" value="TMEM175-like"/>
</dbReference>
<comment type="catalytic activity">
    <reaction evidence="12">
        <text>K(+)(in) = K(+)(out)</text>
        <dbReference type="Rhea" id="RHEA:29463"/>
        <dbReference type="ChEBI" id="CHEBI:29103"/>
    </reaction>
</comment>
<evidence type="ECO:0000256" key="7">
    <source>
        <dbReference type="ARBA" id="ARBA00022958"/>
    </source>
</evidence>
<keyword evidence="6" id="KW-0631">Potassium channel</keyword>
<evidence type="ECO:0000256" key="6">
    <source>
        <dbReference type="ARBA" id="ARBA00022826"/>
    </source>
</evidence>
<evidence type="ECO:0000256" key="12">
    <source>
        <dbReference type="ARBA" id="ARBA00034430"/>
    </source>
</evidence>